<dbReference type="InterPro" id="IPR046670">
    <property type="entry name" value="DUF6540"/>
</dbReference>
<comment type="caution">
    <text evidence="1">The sequence shown here is derived from an EMBL/GenBank/DDBJ whole genome shotgun (WGS) entry which is preliminary data.</text>
</comment>
<dbReference type="Proteomes" id="UP000015100">
    <property type="component" value="Unassembled WGS sequence"/>
</dbReference>
<evidence type="ECO:0000313" key="2">
    <source>
        <dbReference type="Proteomes" id="UP000015100"/>
    </source>
</evidence>
<proteinExistence type="predicted"/>
<keyword evidence="2" id="KW-1185">Reference proteome</keyword>
<dbReference type="HOGENOM" id="CLU_1758735_0_0_1"/>
<organism evidence="1 2">
    <name type="scientific">Dactylellina haptotyla (strain CBS 200.50)</name>
    <name type="common">Nematode-trapping fungus</name>
    <name type="synonym">Monacrosporium haptotylum</name>
    <dbReference type="NCBI Taxonomy" id="1284197"/>
    <lineage>
        <taxon>Eukaryota</taxon>
        <taxon>Fungi</taxon>
        <taxon>Dikarya</taxon>
        <taxon>Ascomycota</taxon>
        <taxon>Pezizomycotina</taxon>
        <taxon>Orbiliomycetes</taxon>
        <taxon>Orbiliales</taxon>
        <taxon>Orbiliaceae</taxon>
        <taxon>Dactylellina</taxon>
    </lineage>
</organism>
<protein>
    <submittedName>
        <fullName evidence="1">Uncharacterized protein</fullName>
    </submittedName>
</protein>
<reference evidence="2" key="2">
    <citation type="submission" date="2013-04" db="EMBL/GenBank/DDBJ databases">
        <title>Genomic mechanisms accounting for the adaptation to parasitism in nematode-trapping fungi.</title>
        <authorList>
            <person name="Ahren D.G."/>
        </authorList>
    </citation>
    <scope>NUCLEOTIDE SEQUENCE [LARGE SCALE GENOMIC DNA]</scope>
    <source>
        <strain evidence="2">CBS 200.50</strain>
    </source>
</reference>
<evidence type="ECO:0000313" key="1">
    <source>
        <dbReference type="EMBL" id="EPS36728.1"/>
    </source>
</evidence>
<sequence>METLNLDLAKKASLYAIKWDRGVFKDDWDIFICLEEFKGTMLIPTGTVGSVWEANVMVVNNVNLGASTLSLEYTETHLSEIKPEDINKVKNVATFIAIPSHTEKFASLLAKIQRNKRGDRRQWVVNVIKALEDRKIVEKGTSYNVPPS</sequence>
<reference evidence="1 2" key="1">
    <citation type="journal article" date="2013" name="PLoS Genet.">
        <title>Genomic mechanisms accounting for the adaptation to parasitism in nematode-trapping fungi.</title>
        <authorList>
            <person name="Meerupati T."/>
            <person name="Andersson K.M."/>
            <person name="Friman E."/>
            <person name="Kumar D."/>
            <person name="Tunlid A."/>
            <person name="Ahren D."/>
        </authorList>
    </citation>
    <scope>NUCLEOTIDE SEQUENCE [LARGE SCALE GENOMIC DNA]</scope>
    <source>
        <strain evidence="1 2">CBS 200.50</strain>
    </source>
</reference>
<dbReference type="EMBL" id="AQGS01000824">
    <property type="protein sequence ID" value="EPS36728.1"/>
    <property type="molecule type" value="Genomic_DNA"/>
</dbReference>
<name>S8BC14_DACHA</name>
<accession>S8BC14</accession>
<gene>
    <name evidence="1" type="ORF">H072_9735</name>
</gene>
<dbReference type="Pfam" id="PF20174">
    <property type="entry name" value="DUF6540"/>
    <property type="match status" value="1"/>
</dbReference>
<dbReference type="AlphaFoldDB" id="S8BC14"/>